<evidence type="ECO:0000313" key="1">
    <source>
        <dbReference type="EMBL" id="MDF0716997.1"/>
    </source>
</evidence>
<accession>A0ABT5Y1Q1</accession>
<sequence>MELEHIIALKESDDFLEDKDVREEFHRVSINNKIALPILCSYSFDRKNEIIIEYEPTTRKGLSIGVIKFLKGSKRDYTSLPDDERICFYIDYQEEVIVDPIHTFRYDYLLIEAKYFTTYRRKYKSTSPLWGGYFHVEDKPEIKFEKKKTISKIIIRKDLKISNSVYKDNLLLSINEPNPFNRFLKLYHLLELQFDLHTAEKIKDLVEQGNKEREISTKLKEYTKEEIKRLQSIVFERCKQIDDLVLKMNIVKGFENKADTIFYEYGRQSNPLKKQHFVTILNSANLFDKESFDRIGNFRYEELITSICAYWIYRVRSSIAHNKFGEYIMDKHDEEFIVEFAEPLLKEVVTQCFKT</sequence>
<protein>
    <recommendedName>
        <fullName evidence="3">Apea-like HEPN domain-containing protein</fullName>
    </recommendedName>
</protein>
<comment type="caution">
    <text evidence="1">The sequence shown here is derived from an EMBL/GenBank/DDBJ whole genome shotgun (WGS) entry which is preliminary data.</text>
</comment>
<evidence type="ECO:0008006" key="3">
    <source>
        <dbReference type="Google" id="ProtNLM"/>
    </source>
</evidence>
<evidence type="ECO:0000313" key="2">
    <source>
        <dbReference type="Proteomes" id="UP001221366"/>
    </source>
</evidence>
<reference evidence="1 2" key="1">
    <citation type="submission" date="2023-03" db="EMBL/GenBank/DDBJ databases">
        <title>Muricauda XX sp. nov. and Muricauda XXX sp. nov., two novel species isolated from Okinawa Trough.</title>
        <authorList>
            <person name="Cao W."/>
            <person name="Deng X."/>
        </authorList>
    </citation>
    <scope>NUCLEOTIDE SEQUENCE [LARGE SCALE GENOMIC DNA]</scope>
    <source>
        <strain evidence="1 2">334s03</strain>
    </source>
</reference>
<organism evidence="1 2">
    <name type="scientific">Flagellimonas yonaguniensis</name>
    <dbReference type="NCBI Taxonomy" id="3031325"/>
    <lineage>
        <taxon>Bacteria</taxon>
        <taxon>Pseudomonadati</taxon>
        <taxon>Bacteroidota</taxon>
        <taxon>Flavobacteriia</taxon>
        <taxon>Flavobacteriales</taxon>
        <taxon>Flavobacteriaceae</taxon>
        <taxon>Flagellimonas</taxon>
    </lineage>
</organism>
<dbReference type="Proteomes" id="UP001221366">
    <property type="component" value="Unassembled WGS sequence"/>
</dbReference>
<dbReference type="RefSeq" id="WP_275616167.1">
    <property type="nucleotide sequence ID" value="NZ_JARFVB010000007.1"/>
</dbReference>
<gene>
    <name evidence="1" type="ORF">PY092_12615</name>
</gene>
<dbReference type="EMBL" id="JARFVB010000007">
    <property type="protein sequence ID" value="MDF0716997.1"/>
    <property type="molecule type" value="Genomic_DNA"/>
</dbReference>
<proteinExistence type="predicted"/>
<name>A0ABT5Y1Q1_9FLAO</name>
<keyword evidence="2" id="KW-1185">Reference proteome</keyword>